<evidence type="ECO:0000313" key="3">
    <source>
        <dbReference type="Proteomes" id="UP000700596"/>
    </source>
</evidence>
<accession>A0A9P9IPG2</accession>
<dbReference type="EMBL" id="JAGMWT010000004">
    <property type="protein sequence ID" value="KAH7130158.1"/>
    <property type="molecule type" value="Genomic_DNA"/>
</dbReference>
<comment type="caution">
    <text evidence="2">The sequence shown here is derived from an EMBL/GenBank/DDBJ whole genome shotgun (WGS) entry which is preliminary data.</text>
</comment>
<feature type="domain" description="Heterokaryon incompatibility" evidence="1">
    <location>
        <begin position="60"/>
        <end position="199"/>
    </location>
</feature>
<organism evidence="2 3">
    <name type="scientific">Dendryphion nanum</name>
    <dbReference type="NCBI Taxonomy" id="256645"/>
    <lineage>
        <taxon>Eukaryota</taxon>
        <taxon>Fungi</taxon>
        <taxon>Dikarya</taxon>
        <taxon>Ascomycota</taxon>
        <taxon>Pezizomycotina</taxon>
        <taxon>Dothideomycetes</taxon>
        <taxon>Pleosporomycetidae</taxon>
        <taxon>Pleosporales</taxon>
        <taxon>Torulaceae</taxon>
        <taxon>Dendryphion</taxon>
    </lineage>
</organism>
<dbReference type="OrthoDB" id="3778314at2759"/>
<dbReference type="Proteomes" id="UP000700596">
    <property type="component" value="Unassembled WGS sequence"/>
</dbReference>
<sequence>MDPPEAVSPQYTTYPPVYAYTDFKDPTQELRLLELKHNTDPSVPLTCKVEAYQIREAPDYIALSYVWGDISKKEQILITSDENEQTGYLGLHKIEISINLATALRRLQGLKNFEWKSKRMMVWADAICISQGNLEERSKQVRIMHKIYASAFRVWVYPVDVSAKNRTSASTAKENRTMSRRHKRFFSEAYWERAWVVQELFFANETWILYEDHEAILDFKSWKPGTPLVTDFGFFGQPPRHLQSELYHLKRIKYTELVDGSIGPHLLYNLVWQCRNRRASLAQDKIYSLMNILPTSTTIVQDYHKTPAEVYGSFMKQVIMHGSRHIPCRPLDFLATTHNIETPRNPSLPSWCPDFCEHPDTVDVLDNVPGSHSRIMSLDRQRGRVQSKNEDYQPWFYLRLRGKSDGQLTEPLNWSKAGISIPHWDLPYTPLLCVAAELDENEPDTELTIRGIRLDSIGQLDVNLPLHETKYTLGALPEDLVRSWKMFGSGVYRPTLESASLALMKTLLANSQLSDWGQTTGATALKHLVFGFNADSIDPTLPHDASTGEYLSELKACLPGWRLAVTSNGYFAKVPNLAKLEDIICVPLGSSTPLVLRDMGLGKYQLIGRCFVHGYMGGKAMFKLDIASQKVLGKKQKSELTDDDWKNLRAVVGRELESFTLI</sequence>
<name>A0A9P9IPG2_9PLEO</name>
<evidence type="ECO:0000313" key="2">
    <source>
        <dbReference type="EMBL" id="KAH7130158.1"/>
    </source>
</evidence>
<gene>
    <name evidence="2" type="ORF">B0J11DRAFT_245332</name>
</gene>
<dbReference type="AlphaFoldDB" id="A0A9P9IPG2"/>
<proteinExistence type="predicted"/>
<evidence type="ECO:0000259" key="1">
    <source>
        <dbReference type="Pfam" id="PF06985"/>
    </source>
</evidence>
<dbReference type="InterPro" id="IPR052895">
    <property type="entry name" value="HetReg/Transcr_Mod"/>
</dbReference>
<dbReference type="PANTHER" id="PTHR24148">
    <property type="entry name" value="ANKYRIN REPEAT DOMAIN-CONTAINING PROTEIN 39 HOMOLOG-RELATED"/>
    <property type="match status" value="1"/>
</dbReference>
<keyword evidence="3" id="KW-1185">Reference proteome</keyword>
<dbReference type="Pfam" id="PF06985">
    <property type="entry name" value="HET"/>
    <property type="match status" value="1"/>
</dbReference>
<protein>
    <submittedName>
        <fullName evidence="2">Heterokaryon incompatibility protein-domain-containing protein</fullName>
    </submittedName>
</protein>
<reference evidence="2" key="1">
    <citation type="journal article" date="2021" name="Nat. Commun.">
        <title>Genetic determinants of endophytism in the Arabidopsis root mycobiome.</title>
        <authorList>
            <person name="Mesny F."/>
            <person name="Miyauchi S."/>
            <person name="Thiergart T."/>
            <person name="Pickel B."/>
            <person name="Atanasova L."/>
            <person name="Karlsson M."/>
            <person name="Huettel B."/>
            <person name="Barry K.W."/>
            <person name="Haridas S."/>
            <person name="Chen C."/>
            <person name="Bauer D."/>
            <person name="Andreopoulos W."/>
            <person name="Pangilinan J."/>
            <person name="LaButti K."/>
            <person name="Riley R."/>
            <person name="Lipzen A."/>
            <person name="Clum A."/>
            <person name="Drula E."/>
            <person name="Henrissat B."/>
            <person name="Kohler A."/>
            <person name="Grigoriev I.V."/>
            <person name="Martin F.M."/>
            <person name="Hacquard S."/>
        </authorList>
    </citation>
    <scope>NUCLEOTIDE SEQUENCE</scope>
    <source>
        <strain evidence="2">MPI-CAGE-CH-0243</strain>
    </source>
</reference>
<dbReference type="InterPro" id="IPR010730">
    <property type="entry name" value="HET"/>
</dbReference>
<dbReference type="PANTHER" id="PTHR24148:SF73">
    <property type="entry name" value="HET DOMAIN PROTEIN (AFU_ORTHOLOGUE AFUA_8G01020)"/>
    <property type="match status" value="1"/>
</dbReference>